<dbReference type="GO" id="GO:0003676">
    <property type="term" value="F:nucleic acid binding"/>
    <property type="evidence" value="ECO:0007669"/>
    <property type="project" value="InterPro"/>
</dbReference>
<dbReference type="HOGENOM" id="CLU_013929_2_4_1"/>
<gene>
    <name evidence="2" type="ORF">GALMADRAFT_36967</name>
</gene>
<feature type="domain" description="DDE-1" evidence="1">
    <location>
        <begin position="4"/>
        <end position="127"/>
    </location>
</feature>
<dbReference type="AlphaFoldDB" id="A0A067TRK3"/>
<feature type="non-terminal residue" evidence="2">
    <location>
        <position position="140"/>
    </location>
</feature>
<dbReference type="Proteomes" id="UP000027222">
    <property type="component" value="Unassembled WGS sequence"/>
</dbReference>
<feature type="non-terminal residue" evidence="2">
    <location>
        <position position="1"/>
    </location>
</feature>
<sequence>LGYSKKGWTDNEIGIHYAHHFELHTREQANGRTRVLYVDGHKSHVTRGFLEHCRKHKIKVPCYPPHGTHVYQGLDVVVFSPLKLEYAKRRDKLLRETGEAISKENFLKIYGEAHLTALKPDLIKMAFRKTGVVPFDRNAI</sequence>
<reference evidence="3" key="1">
    <citation type="journal article" date="2014" name="Proc. Natl. Acad. Sci. U.S.A.">
        <title>Extensive sampling of basidiomycete genomes demonstrates inadequacy of the white-rot/brown-rot paradigm for wood decay fungi.</title>
        <authorList>
            <person name="Riley R."/>
            <person name="Salamov A.A."/>
            <person name="Brown D.W."/>
            <person name="Nagy L.G."/>
            <person name="Floudas D."/>
            <person name="Held B.W."/>
            <person name="Levasseur A."/>
            <person name="Lombard V."/>
            <person name="Morin E."/>
            <person name="Otillar R."/>
            <person name="Lindquist E.A."/>
            <person name="Sun H."/>
            <person name="LaButti K.M."/>
            <person name="Schmutz J."/>
            <person name="Jabbour D."/>
            <person name="Luo H."/>
            <person name="Baker S.E."/>
            <person name="Pisabarro A.G."/>
            <person name="Walton J.D."/>
            <person name="Blanchette R.A."/>
            <person name="Henrissat B."/>
            <person name="Martin F."/>
            <person name="Cullen D."/>
            <person name="Hibbett D.S."/>
            <person name="Grigoriev I.V."/>
        </authorList>
    </citation>
    <scope>NUCLEOTIDE SEQUENCE [LARGE SCALE GENOMIC DNA]</scope>
    <source>
        <strain evidence="3">CBS 339.88</strain>
    </source>
</reference>
<accession>A0A067TRK3</accession>
<evidence type="ECO:0000313" key="2">
    <source>
        <dbReference type="EMBL" id="KDR85855.1"/>
    </source>
</evidence>
<keyword evidence="3" id="KW-1185">Reference proteome</keyword>
<organism evidence="2 3">
    <name type="scientific">Galerina marginata (strain CBS 339.88)</name>
    <dbReference type="NCBI Taxonomy" id="685588"/>
    <lineage>
        <taxon>Eukaryota</taxon>
        <taxon>Fungi</taxon>
        <taxon>Dikarya</taxon>
        <taxon>Basidiomycota</taxon>
        <taxon>Agaricomycotina</taxon>
        <taxon>Agaricomycetes</taxon>
        <taxon>Agaricomycetidae</taxon>
        <taxon>Agaricales</taxon>
        <taxon>Agaricineae</taxon>
        <taxon>Strophariaceae</taxon>
        <taxon>Galerina</taxon>
    </lineage>
</organism>
<dbReference type="InterPro" id="IPR004875">
    <property type="entry name" value="DDE_SF_endonuclease_dom"/>
</dbReference>
<dbReference type="EMBL" id="KL142367">
    <property type="protein sequence ID" value="KDR85855.1"/>
    <property type="molecule type" value="Genomic_DNA"/>
</dbReference>
<evidence type="ECO:0000313" key="3">
    <source>
        <dbReference type="Proteomes" id="UP000027222"/>
    </source>
</evidence>
<dbReference type="Pfam" id="PF03184">
    <property type="entry name" value="DDE_1"/>
    <property type="match status" value="1"/>
</dbReference>
<name>A0A067TRK3_GALM3</name>
<dbReference type="STRING" id="685588.A0A067TRK3"/>
<evidence type="ECO:0000259" key="1">
    <source>
        <dbReference type="Pfam" id="PF03184"/>
    </source>
</evidence>
<proteinExistence type="predicted"/>
<dbReference type="OrthoDB" id="2917041at2759"/>
<protein>
    <recommendedName>
        <fullName evidence="1">DDE-1 domain-containing protein</fullName>
    </recommendedName>
</protein>